<gene>
    <name evidence="3" type="ORF">RB2654_16646</name>
</gene>
<evidence type="ECO:0000256" key="1">
    <source>
        <dbReference type="SAM" id="Phobius"/>
    </source>
</evidence>
<dbReference type="InterPro" id="IPR025424">
    <property type="entry name" value="YrhK_domain"/>
</dbReference>
<evidence type="ECO:0000313" key="4">
    <source>
        <dbReference type="Proteomes" id="UP000002931"/>
    </source>
</evidence>
<dbReference type="STRING" id="314271.RB2654_16646"/>
<reference evidence="3 4" key="1">
    <citation type="journal article" date="2010" name="J. Bacteriol.">
        <title>Genome sequences of Pelagibaca bermudensis HTCC2601T and Maritimibacter alkaliphilus HTCC2654T, the type strains of two marine Roseobacter genera.</title>
        <authorList>
            <person name="Thrash J.C."/>
            <person name="Cho J.C."/>
            <person name="Ferriera S."/>
            <person name="Johnson J."/>
            <person name="Vergin K.L."/>
            <person name="Giovannoni S.J."/>
        </authorList>
    </citation>
    <scope>NUCLEOTIDE SEQUENCE [LARGE SCALE GENOMIC DNA]</scope>
    <source>
        <strain evidence="3 4">HTCC2654</strain>
    </source>
</reference>
<keyword evidence="1" id="KW-0472">Membrane</keyword>
<dbReference type="Pfam" id="PF14145">
    <property type="entry name" value="YrhK"/>
    <property type="match status" value="1"/>
</dbReference>
<dbReference type="RefSeq" id="WP_008333651.1">
    <property type="nucleotide sequence ID" value="NZ_CH902578.1"/>
</dbReference>
<accession>A3VBI4</accession>
<protein>
    <recommendedName>
        <fullName evidence="2">YrhK domain-containing protein</fullName>
    </recommendedName>
</protein>
<keyword evidence="1" id="KW-1133">Transmembrane helix</keyword>
<dbReference type="OrthoDB" id="5862062at2"/>
<evidence type="ECO:0000259" key="2">
    <source>
        <dbReference type="Pfam" id="PF14145"/>
    </source>
</evidence>
<keyword evidence="4" id="KW-1185">Reference proteome</keyword>
<name>A3VBI4_9RHOB</name>
<sequence>MPLFRHENRQQSEAARDLYAKYEIAYTVVDFIAAACFVVGSFLFFSDATQYAATWLFVIGSFCFAAKPTIRLVREIKLYRMGKYETLAERAEG</sequence>
<feature type="transmembrane region" description="Helical" evidence="1">
    <location>
        <begin position="51"/>
        <end position="73"/>
    </location>
</feature>
<dbReference type="HOGENOM" id="CLU_2383548_0_0_5"/>
<proteinExistence type="predicted"/>
<comment type="caution">
    <text evidence="3">The sequence shown here is derived from an EMBL/GenBank/DDBJ whole genome shotgun (WGS) entry which is preliminary data.</text>
</comment>
<dbReference type="eggNOG" id="ENOG5032ZWE">
    <property type="taxonomic scope" value="Bacteria"/>
</dbReference>
<evidence type="ECO:0000313" key="3">
    <source>
        <dbReference type="EMBL" id="EAQ14317.1"/>
    </source>
</evidence>
<organism evidence="3 4">
    <name type="scientific">Maritimibacter alkaliphilus HTCC2654</name>
    <dbReference type="NCBI Taxonomy" id="314271"/>
    <lineage>
        <taxon>Bacteria</taxon>
        <taxon>Pseudomonadati</taxon>
        <taxon>Pseudomonadota</taxon>
        <taxon>Alphaproteobacteria</taxon>
        <taxon>Rhodobacterales</taxon>
        <taxon>Roseobacteraceae</taxon>
        <taxon>Maritimibacter</taxon>
    </lineage>
</organism>
<keyword evidence="1" id="KW-0812">Transmembrane</keyword>
<feature type="domain" description="YrhK" evidence="2">
    <location>
        <begin position="21"/>
        <end position="76"/>
    </location>
</feature>
<feature type="transmembrane region" description="Helical" evidence="1">
    <location>
        <begin position="24"/>
        <end position="45"/>
    </location>
</feature>
<dbReference type="Proteomes" id="UP000002931">
    <property type="component" value="Unassembled WGS sequence"/>
</dbReference>
<dbReference type="AlphaFoldDB" id="A3VBI4"/>
<dbReference type="EMBL" id="AAMT01000002">
    <property type="protein sequence ID" value="EAQ14317.1"/>
    <property type="molecule type" value="Genomic_DNA"/>
</dbReference>